<proteinExistence type="predicted"/>
<dbReference type="EMBL" id="DSEU01000070">
    <property type="protein sequence ID" value="HEM67921.1"/>
    <property type="molecule type" value="Genomic_DNA"/>
</dbReference>
<gene>
    <name evidence="2" type="ORF">ENO26_10230</name>
</gene>
<dbReference type="SUPFAM" id="SSF111321">
    <property type="entry name" value="AF1104-like"/>
    <property type="match status" value="1"/>
</dbReference>
<dbReference type="InterPro" id="IPR002791">
    <property type="entry name" value="ARMT1-like_metal-bd"/>
</dbReference>
<dbReference type="PIRSF" id="PIRSF006593">
    <property type="entry name" value="UCP006593"/>
    <property type="match status" value="1"/>
</dbReference>
<protein>
    <submittedName>
        <fullName evidence="2">DUF89 family protein</fullName>
    </submittedName>
</protein>
<sequence length="301" mass="33808">MKLYPQCIVCQINVRYRDLEKIKDLDMQTKMLAMREVLDISRDFLDSCLNGKDSCIPTELATKLFRYVKHTLRNSDPYFEDKILAHKEALKMYEVAKEVVFSEKESRAMLYKALQFSLVGNLLDIGVLNYIPPKVEEVMERAQSLKIHGDVDKAIDLLLKSESVIMVLDNAGEAVFDRLVADVLRGIGAKVYAIVKGGAFQNDVTIADAPYAMLNKSFDGVYDTGTDASSIFLYELREEVRSLIESSNVILSKGMANYEYITEIVNILRKPVIYALVAKCLPVSIDSGIPLGEAGIRIYVP</sequence>
<evidence type="ECO:0000313" key="2">
    <source>
        <dbReference type="EMBL" id="HEM67921.1"/>
    </source>
</evidence>
<dbReference type="Gene3D" id="3.40.50.10880">
    <property type="entry name" value="Uncharacterised protein PF01937, DUF89, domain 3"/>
    <property type="match status" value="1"/>
</dbReference>
<dbReference type="Gene3D" id="1.10.285.20">
    <property type="entry name" value="Uncharacterised protein PF01937, DUF89, domain 2"/>
    <property type="match status" value="1"/>
</dbReference>
<organism evidence="2">
    <name type="scientific">Ignisphaera aggregans</name>
    <dbReference type="NCBI Taxonomy" id="334771"/>
    <lineage>
        <taxon>Archaea</taxon>
        <taxon>Thermoproteota</taxon>
        <taxon>Thermoprotei</taxon>
        <taxon>Desulfurococcales</taxon>
        <taxon>Desulfurococcaceae</taxon>
        <taxon>Ignisphaera</taxon>
    </lineage>
</organism>
<comment type="caution">
    <text evidence="2">The sequence shown here is derived from an EMBL/GenBank/DDBJ whole genome shotgun (WGS) entry which is preliminary data.</text>
</comment>
<name>A0A7J2U5B3_9CREN</name>
<dbReference type="InterPro" id="IPR014444">
    <property type="entry name" value="PH1575-like"/>
</dbReference>
<dbReference type="InterPro" id="IPR036075">
    <property type="entry name" value="ARMT-1-like_metal-bd_sf"/>
</dbReference>
<accession>A0A7J2U5B3</accession>
<evidence type="ECO:0000259" key="1">
    <source>
        <dbReference type="Pfam" id="PF01937"/>
    </source>
</evidence>
<reference evidence="2" key="1">
    <citation type="journal article" date="2020" name="mSystems">
        <title>Genome- and Community-Level Interaction Insights into Carbon Utilization and Element Cycling Functions of Hydrothermarchaeota in Hydrothermal Sediment.</title>
        <authorList>
            <person name="Zhou Z."/>
            <person name="Liu Y."/>
            <person name="Xu W."/>
            <person name="Pan J."/>
            <person name="Luo Z.H."/>
            <person name="Li M."/>
        </authorList>
    </citation>
    <scope>NUCLEOTIDE SEQUENCE [LARGE SCALE GENOMIC DNA]</scope>
    <source>
        <strain evidence="2">SpSt-125</strain>
    </source>
</reference>
<dbReference type="AlphaFoldDB" id="A0A7J2U5B3"/>
<dbReference type="Pfam" id="PF01937">
    <property type="entry name" value="ARMT1-like_dom"/>
    <property type="match status" value="1"/>
</dbReference>
<feature type="domain" description="Damage-control phosphatase ARMT1-like metal-binding" evidence="1">
    <location>
        <begin position="6"/>
        <end position="293"/>
    </location>
</feature>